<organism evidence="2 3">
    <name type="scientific">Biomphalaria pfeifferi</name>
    <name type="common">Bloodfluke planorb</name>
    <name type="synonym">Freshwater snail</name>
    <dbReference type="NCBI Taxonomy" id="112525"/>
    <lineage>
        <taxon>Eukaryota</taxon>
        <taxon>Metazoa</taxon>
        <taxon>Spiralia</taxon>
        <taxon>Lophotrochozoa</taxon>
        <taxon>Mollusca</taxon>
        <taxon>Gastropoda</taxon>
        <taxon>Heterobranchia</taxon>
        <taxon>Euthyneura</taxon>
        <taxon>Panpulmonata</taxon>
        <taxon>Hygrophila</taxon>
        <taxon>Lymnaeoidea</taxon>
        <taxon>Planorbidae</taxon>
        <taxon>Biomphalaria</taxon>
    </lineage>
</organism>
<evidence type="ECO:0000256" key="1">
    <source>
        <dbReference type="SAM" id="MobiDB-lite"/>
    </source>
</evidence>
<proteinExistence type="predicted"/>
<reference evidence="2" key="1">
    <citation type="journal article" date="2023" name="PLoS Negl. Trop. Dis.">
        <title>A genome sequence for Biomphalaria pfeifferi, the major vector snail for the human-infecting parasite Schistosoma mansoni.</title>
        <authorList>
            <person name="Bu L."/>
            <person name="Lu L."/>
            <person name="Laidemitt M.R."/>
            <person name="Zhang S.M."/>
            <person name="Mutuku M."/>
            <person name="Mkoji G."/>
            <person name="Steinauer M."/>
            <person name="Loker E.S."/>
        </authorList>
    </citation>
    <scope>NUCLEOTIDE SEQUENCE</scope>
    <source>
        <strain evidence="2">KasaAsao</strain>
    </source>
</reference>
<evidence type="ECO:0000313" key="2">
    <source>
        <dbReference type="EMBL" id="KAK0065759.1"/>
    </source>
</evidence>
<keyword evidence="3" id="KW-1185">Reference proteome</keyword>
<feature type="region of interest" description="Disordered" evidence="1">
    <location>
        <begin position="1"/>
        <end position="33"/>
    </location>
</feature>
<evidence type="ECO:0000313" key="3">
    <source>
        <dbReference type="Proteomes" id="UP001233172"/>
    </source>
</evidence>
<feature type="compositionally biased region" description="Polar residues" evidence="1">
    <location>
        <begin position="11"/>
        <end position="22"/>
    </location>
</feature>
<feature type="region of interest" description="Disordered" evidence="1">
    <location>
        <begin position="70"/>
        <end position="106"/>
    </location>
</feature>
<name>A0AAD8C3C2_BIOPF</name>
<feature type="compositionally biased region" description="Basic and acidic residues" evidence="1">
    <location>
        <begin position="74"/>
        <end position="86"/>
    </location>
</feature>
<dbReference type="EMBL" id="JASAOG010000012">
    <property type="protein sequence ID" value="KAK0065759.1"/>
    <property type="molecule type" value="Genomic_DNA"/>
</dbReference>
<dbReference type="AlphaFoldDB" id="A0AAD8C3C2"/>
<comment type="caution">
    <text evidence="2">The sequence shown here is derived from an EMBL/GenBank/DDBJ whole genome shotgun (WGS) entry which is preliminary data.</text>
</comment>
<feature type="compositionally biased region" description="Low complexity" evidence="1">
    <location>
        <begin position="95"/>
        <end position="106"/>
    </location>
</feature>
<dbReference type="Proteomes" id="UP001233172">
    <property type="component" value="Unassembled WGS sequence"/>
</dbReference>
<reference evidence="2" key="2">
    <citation type="submission" date="2023-04" db="EMBL/GenBank/DDBJ databases">
        <authorList>
            <person name="Bu L."/>
            <person name="Lu L."/>
            <person name="Laidemitt M.R."/>
            <person name="Zhang S.M."/>
            <person name="Mutuku M."/>
            <person name="Mkoji G."/>
            <person name="Steinauer M."/>
            <person name="Loker E.S."/>
        </authorList>
    </citation>
    <scope>NUCLEOTIDE SEQUENCE</scope>
    <source>
        <strain evidence="2">KasaAsao</strain>
        <tissue evidence="2">Whole Snail</tissue>
    </source>
</reference>
<sequence length="162" mass="18564">MNPLARENTSRHGSSATIQYQPSPGIDHARKPRCKPNYRTRGDVLRQNSTFFIGLFFPDIDRVRRNRGKLTTYSREEAPHSGDGRKPQRAHVPWASLLSPSPAPQSAPKYYSPNLLSQSNPKCFTQVTKYSGTGSRPRKDLDKPFSWHGYTFIFLDFFFLML</sequence>
<accession>A0AAD8C3C2</accession>
<gene>
    <name evidence="2" type="ORF">Bpfe_004556</name>
</gene>
<protein>
    <submittedName>
        <fullName evidence="2">Uncharacterized protein</fullName>
    </submittedName>
</protein>